<dbReference type="InterPro" id="IPR009003">
    <property type="entry name" value="Peptidase_S1_PA"/>
</dbReference>
<proteinExistence type="predicted"/>
<keyword evidence="6" id="KW-1185">Reference proteome</keyword>
<dbReference type="InterPro" id="IPR001254">
    <property type="entry name" value="Trypsin_dom"/>
</dbReference>
<dbReference type="Gene3D" id="2.40.10.10">
    <property type="entry name" value="Trypsin-like serine proteases"/>
    <property type="match status" value="2"/>
</dbReference>
<evidence type="ECO:0000256" key="2">
    <source>
        <dbReference type="SAM" id="MobiDB-lite"/>
    </source>
</evidence>
<sequence length="368" mass="38893">MFTRSAAIALAFLAGGLQTAAAQTSERPSVTHQKVKKADIDYANARPFALPGNDAAPTDQADLILQGAQATFDGPSGFEAGGKGSGERKPVKLPKSKWVNDSLSSQAFGTSNHPFTTATQSDSSGDPYRRAGKLFFTDDGGSFICSASMIKPGIAVTAAHCVSDFGKKRFYTGFKYVPAYRDGEAPYGEWAAQDVFVMTSYFNGKAKCATKGVVCENDIAVLVLAPQGNFAGNRTGWFGYGWGGYSYNKNNQVLITQLGYPGALNNGQQMMRTDSQGSVDKNESNNTIIGSLQTGGSSGGPWLVNFGFAPTLSDGVKSGKEANRLVVVGTTSWGYTNQAVKEQGASPFTSENIKILVEDACSAYPANC</sequence>
<reference evidence="5" key="1">
    <citation type="submission" date="2020-10" db="EMBL/GenBank/DDBJ databases">
        <authorList>
            <person name="Abbas A."/>
            <person name="Razzaq R."/>
            <person name="Waqas M."/>
            <person name="Abbas N."/>
            <person name="Nielsen T.K."/>
            <person name="Hansen L.H."/>
            <person name="Hussain S."/>
            <person name="Shahid M."/>
        </authorList>
    </citation>
    <scope>NUCLEOTIDE SEQUENCE</scope>
    <source>
        <strain evidence="5">S14</strain>
    </source>
</reference>
<evidence type="ECO:0000256" key="1">
    <source>
        <dbReference type="ARBA" id="ARBA00022729"/>
    </source>
</evidence>
<organism evidence="5 6">
    <name type="scientific">Chelatococcus sambhunathii</name>
    <dbReference type="NCBI Taxonomy" id="363953"/>
    <lineage>
        <taxon>Bacteria</taxon>
        <taxon>Pseudomonadati</taxon>
        <taxon>Pseudomonadota</taxon>
        <taxon>Alphaproteobacteria</taxon>
        <taxon>Hyphomicrobiales</taxon>
        <taxon>Chelatococcaceae</taxon>
        <taxon>Chelatococcus</taxon>
    </lineage>
</organism>
<dbReference type="InterPro" id="IPR043504">
    <property type="entry name" value="Peptidase_S1_PA_chymotrypsin"/>
</dbReference>
<feature type="signal peptide" evidence="3">
    <location>
        <begin position="1"/>
        <end position="22"/>
    </location>
</feature>
<dbReference type="RefSeq" id="WP_309391078.1">
    <property type="nucleotide sequence ID" value="NZ_JADBEO010000016.1"/>
</dbReference>
<evidence type="ECO:0000313" key="6">
    <source>
        <dbReference type="Proteomes" id="UP001181622"/>
    </source>
</evidence>
<accession>A0ABU1DFF8</accession>
<feature type="domain" description="Peptidase S1" evidence="4">
    <location>
        <begin position="79"/>
        <end position="368"/>
    </location>
</feature>
<evidence type="ECO:0000259" key="4">
    <source>
        <dbReference type="PROSITE" id="PS50240"/>
    </source>
</evidence>
<feature type="region of interest" description="Disordered" evidence="2">
    <location>
        <begin position="74"/>
        <end position="94"/>
    </location>
</feature>
<dbReference type="PROSITE" id="PS50240">
    <property type="entry name" value="TRYPSIN_DOM"/>
    <property type="match status" value="1"/>
</dbReference>
<feature type="chain" id="PRO_5045409980" evidence="3">
    <location>
        <begin position="23"/>
        <end position="368"/>
    </location>
</feature>
<gene>
    <name evidence="5" type="ORF">IHQ68_09440</name>
</gene>
<dbReference type="SUPFAM" id="SSF50494">
    <property type="entry name" value="Trypsin-like serine proteases"/>
    <property type="match status" value="1"/>
</dbReference>
<dbReference type="Pfam" id="PF00089">
    <property type="entry name" value="Trypsin"/>
    <property type="match status" value="1"/>
</dbReference>
<evidence type="ECO:0000313" key="5">
    <source>
        <dbReference type="EMBL" id="MDR4306840.1"/>
    </source>
</evidence>
<dbReference type="InterPro" id="IPR050966">
    <property type="entry name" value="Glutamyl_endopeptidase"/>
</dbReference>
<evidence type="ECO:0000256" key="3">
    <source>
        <dbReference type="SAM" id="SignalP"/>
    </source>
</evidence>
<dbReference type="PROSITE" id="PS00134">
    <property type="entry name" value="TRYPSIN_HIS"/>
    <property type="match status" value="1"/>
</dbReference>
<dbReference type="InterPro" id="IPR018114">
    <property type="entry name" value="TRYPSIN_HIS"/>
</dbReference>
<name>A0ABU1DFF8_9HYPH</name>
<dbReference type="Proteomes" id="UP001181622">
    <property type="component" value="Unassembled WGS sequence"/>
</dbReference>
<dbReference type="PANTHER" id="PTHR15462">
    <property type="entry name" value="SERINE PROTEASE"/>
    <property type="match status" value="1"/>
</dbReference>
<comment type="caution">
    <text evidence="5">The sequence shown here is derived from an EMBL/GenBank/DDBJ whole genome shotgun (WGS) entry which is preliminary data.</text>
</comment>
<dbReference type="EMBL" id="JADBEO010000016">
    <property type="protein sequence ID" value="MDR4306840.1"/>
    <property type="molecule type" value="Genomic_DNA"/>
</dbReference>
<keyword evidence="1 3" id="KW-0732">Signal</keyword>
<dbReference type="PANTHER" id="PTHR15462:SF19">
    <property type="entry name" value="PEPTIDASE S1 DOMAIN-CONTAINING PROTEIN"/>
    <property type="match status" value="1"/>
</dbReference>
<protein>
    <submittedName>
        <fullName evidence="5">Trypsin-like serine protease</fullName>
    </submittedName>
</protein>